<feature type="compositionally biased region" description="Polar residues" evidence="1">
    <location>
        <begin position="920"/>
        <end position="938"/>
    </location>
</feature>
<feature type="region of interest" description="Disordered" evidence="1">
    <location>
        <begin position="708"/>
        <end position="835"/>
    </location>
</feature>
<dbReference type="GO" id="GO:0005886">
    <property type="term" value="C:plasma membrane"/>
    <property type="evidence" value="ECO:0007669"/>
    <property type="project" value="TreeGrafter"/>
</dbReference>
<dbReference type="EMBL" id="KV700137">
    <property type="protein sequence ID" value="OCF31178.1"/>
    <property type="molecule type" value="Genomic_DNA"/>
</dbReference>
<feature type="compositionally biased region" description="Low complexity" evidence="1">
    <location>
        <begin position="294"/>
        <end position="313"/>
    </location>
</feature>
<feature type="compositionally biased region" description="Polar residues" evidence="1">
    <location>
        <begin position="326"/>
        <end position="341"/>
    </location>
</feature>
<protein>
    <recommendedName>
        <fullName evidence="7">UBA/TS-N domain-containing protein</fullName>
    </recommendedName>
</protein>
<dbReference type="PROSITE" id="PS50031">
    <property type="entry name" value="EH"/>
    <property type="match status" value="3"/>
</dbReference>
<proteinExistence type="predicted"/>
<dbReference type="PROSITE" id="PS50030">
    <property type="entry name" value="UBA"/>
    <property type="match status" value="1"/>
</dbReference>
<feature type="compositionally biased region" description="Acidic residues" evidence="1">
    <location>
        <begin position="1246"/>
        <end position="1258"/>
    </location>
</feature>
<feature type="domain" description="EH" evidence="3">
    <location>
        <begin position="9"/>
        <end position="100"/>
    </location>
</feature>
<feature type="compositionally biased region" description="Low complexity" evidence="1">
    <location>
        <begin position="1268"/>
        <end position="1279"/>
    </location>
</feature>
<feature type="compositionally biased region" description="Pro residues" evidence="1">
    <location>
        <begin position="1155"/>
        <end position="1171"/>
    </location>
</feature>
<feature type="compositionally biased region" description="Polar residues" evidence="1">
    <location>
        <begin position="270"/>
        <end position="283"/>
    </location>
</feature>
<feature type="compositionally biased region" description="Polar residues" evidence="1">
    <location>
        <begin position="711"/>
        <end position="726"/>
    </location>
</feature>
<dbReference type="SUPFAM" id="SSF46934">
    <property type="entry name" value="UBA-like"/>
    <property type="match status" value="1"/>
</dbReference>
<keyword evidence="6" id="KW-1185">Reference proteome</keyword>
<feature type="compositionally biased region" description="Low complexity" evidence="1">
    <location>
        <begin position="949"/>
        <end position="968"/>
    </location>
</feature>
<dbReference type="SUPFAM" id="SSF57997">
    <property type="entry name" value="Tropomyosin"/>
    <property type="match status" value="1"/>
</dbReference>
<dbReference type="Gene3D" id="1.10.8.10">
    <property type="entry name" value="DNA helicase RuvA subunit, C-terminal domain"/>
    <property type="match status" value="1"/>
</dbReference>
<dbReference type="SMART" id="SM00027">
    <property type="entry name" value="EH"/>
    <property type="match status" value="3"/>
</dbReference>
<feature type="domain" description="EH" evidence="3">
    <location>
        <begin position="338"/>
        <end position="427"/>
    </location>
</feature>
<dbReference type="PANTHER" id="PTHR11216:SF170">
    <property type="entry name" value="DYNAMIN ASSOCIATED PROTEIN 160, ISOFORM D"/>
    <property type="match status" value="1"/>
</dbReference>
<feature type="compositionally biased region" description="Polar residues" evidence="1">
    <location>
        <begin position="786"/>
        <end position="796"/>
    </location>
</feature>
<dbReference type="CDD" id="cd00052">
    <property type="entry name" value="EH"/>
    <property type="match status" value="3"/>
</dbReference>
<feature type="region of interest" description="Disordered" evidence="1">
    <location>
        <begin position="425"/>
        <end position="520"/>
    </location>
</feature>
<dbReference type="GO" id="GO:0005509">
    <property type="term" value="F:calcium ion binding"/>
    <property type="evidence" value="ECO:0007669"/>
    <property type="project" value="InterPro"/>
</dbReference>
<reference evidence="6" key="2">
    <citation type="submission" date="2013-12" db="EMBL/GenBank/DDBJ databases">
        <title>Evolution of pathogenesis and genome organization in the Tremellales.</title>
        <authorList>
            <person name="Cuomo C."/>
            <person name="Litvintseva A."/>
            <person name="Heitman J."/>
            <person name="Chen Y."/>
            <person name="Sun S."/>
            <person name="Springer D."/>
            <person name="Dromer F."/>
            <person name="Young S."/>
            <person name="Zeng Q."/>
            <person name="Chapman S."/>
            <person name="Gujja S."/>
            <person name="Saif S."/>
            <person name="Birren B."/>
        </authorList>
    </citation>
    <scope>NUCLEOTIDE SEQUENCE [LARGE SCALE GENOMIC DNA]</scope>
    <source>
        <strain evidence="6">BCC8398</strain>
    </source>
</reference>
<dbReference type="InterPro" id="IPR009060">
    <property type="entry name" value="UBA-like_sf"/>
</dbReference>
<name>A0A1B9GJJ5_9TREE</name>
<dbReference type="GO" id="GO:0016197">
    <property type="term" value="P:endosomal transport"/>
    <property type="evidence" value="ECO:0007669"/>
    <property type="project" value="TreeGrafter"/>
</dbReference>
<dbReference type="Gene3D" id="1.10.238.10">
    <property type="entry name" value="EF-hand"/>
    <property type="match status" value="3"/>
</dbReference>
<feature type="region of interest" description="Disordered" evidence="1">
    <location>
        <begin position="229"/>
        <end position="341"/>
    </location>
</feature>
<evidence type="ECO:0000259" key="2">
    <source>
        <dbReference type="PROSITE" id="PS50030"/>
    </source>
</evidence>
<dbReference type="GO" id="GO:0005737">
    <property type="term" value="C:cytoplasm"/>
    <property type="evidence" value="ECO:0007669"/>
    <property type="project" value="TreeGrafter"/>
</dbReference>
<feature type="region of interest" description="Disordered" evidence="1">
    <location>
        <begin position="93"/>
        <end position="119"/>
    </location>
</feature>
<feature type="compositionally biased region" description="Low complexity" evidence="1">
    <location>
        <begin position="1374"/>
        <end position="1384"/>
    </location>
</feature>
<feature type="compositionally biased region" description="Polar residues" evidence="1">
    <location>
        <begin position="1303"/>
        <end position="1314"/>
    </location>
</feature>
<gene>
    <name evidence="5" type="ORF">I316_07146</name>
</gene>
<dbReference type="InterPro" id="IPR000261">
    <property type="entry name" value="EH_dom"/>
</dbReference>
<dbReference type="InterPro" id="IPR002048">
    <property type="entry name" value="EF_hand_dom"/>
</dbReference>
<organism evidence="5 6">
    <name type="scientific">Kwoniella heveanensis BCC8398</name>
    <dbReference type="NCBI Taxonomy" id="1296120"/>
    <lineage>
        <taxon>Eukaryota</taxon>
        <taxon>Fungi</taxon>
        <taxon>Dikarya</taxon>
        <taxon>Basidiomycota</taxon>
        <taxon>Agaricomycotina</taxon>
        <taxon>Tremellomycetes</taxon>
        <taxon>Tremellales</taxon>
        <taxon>Cryptococcaceae</taxon>
        <taxon>Kwoniella</taxon>
    </lineage>
</organism>
<dbReference type="OrthoDB" id="524326at2759"/>
<reference evidence="5 6" key="1">
    <citation type="submission" date="2013-07" db="EMBL/GenBank/DDBJ databases">
        <title>The Genome Sequence of Cryptococcus heveanensis BCC8398.</title>
        <authorList>
            <consortium name="The Broad Institute Genome Sequencing Platform"/>
            <person name="Cuomo C."/>
            <person name="Litvintseva A."/>
            <person name="Chen Y."/>
            <person name="Heitman J."/>
            <person name="Sun S."/>
            <person name="Springer D."/>
            <person name="Dromer F."/>
            <person name="Young S.K."/>
            <person name="Zeng Q."/>
            <person name="Gargeya S."/>
            <person name="Fitzgerald M."/>
            <person name="Abouelleil A."/>
            <person name="Alvarado L."/>
            <person name="Berlin A.M."/>
            <person name="Chapman S.B."/>
            <person name="Dewar J."/>
            <person name="Goldberg J."/>
            <person name="Griggs A."/>
            <person name="Gujja S."/>
            <person name="Hansen M."/>
            <person name="Howarth C."/>
            <person name="Imamovic A."/>
            <person name="Larimer J."/>
            <person name="McCowan C."/>
            <person name="Murphy C."/>
            <person name="Pearson M."/>
            <person name="Priest M."/>
            <person name="Roberts A."/>
            <person name="Saif S."/>
            <person name="Shea T."/>
            <person name="Sykes S."/>
            <person name="Wortman J."/>
            <person name="Nusbaum C."/>
            <person name="Birren B."/>
        </authorList>
    </citation>
    <scope>NUCLEOTIDE SEQUENCE [LARGE SCALE GENOMIC DNA]</scope>
    <source>
        <strain evidence="5 6">BCC8398</strain>
    </source>
</reference>
<dbReference type="Gene3D" id="1.10.287.1490">
    <property type="match status" value="1"/>
</dbReference>
<dbReference type="Proteomes" id="UP000092666">
    <property type="component" value="Unassembled WGS sequence"/>
</dbReference>
<dbReference type="InterPro" id="IPR011992">
    <property type="entry name" value="EF-hand-dom_pair"/>
</dbReference>
<dbReference type="InterPro" id="IPR015940">
    <property type="entry name" value="UBA"/>
</dbReference>
<evidence type="ECO:0000313" key="6">
    <source>
        <dbReference type="Proteomes" id="UP000092666"/>
    </source>
</evidence>
<feature type="compositionally biased region" description="Acidic residues" evidence="1">
    <location>
        <begin position="1078"/>
        <end position="1092"/>
    </location>
</feature>
<evidence type="ECO:0000259" key="3">
    <source>
        <dbReference type="PROSITE" id="PS50031"/>
    </source>
</evidence>
<dbReference type="PROSITE" id="PS50222">
    <property type="entry name" value="EF_HAND_2"/>
    <property type="match status" value="1"/>
</dbReference>
<feature type="domain" description="UBA" evidence="2">
    <location>
        <begin position="1398"/>
        <end position="1439"/>
    </location>
</feature>
<dbReference type="STRING" id="1296120.A0A1B9GJJ5"/>
<feature type="compositionally biased region" description="Low complexity" evidence="1">
    <location>
        <begin position="1326"/>
        <end position="1346"/>
    </location>
</feature>
<dbReference type="Pfam" id="PF12763">
    <property type="entry name" value="EH"/>
    <property type="match status" value="3"/>
</dbReference>
<evidence type="ECO:0008006" key="7">
    <source>
        <dbReference type="Google" id="ProtNLM"/>
    </source>
</evidence>
<dbReference type="GO" id="GO:0006897">
    <property type="term" value="P:endocytosis"/>
    <property type="evidence" value="ECO:0007669"/>
    <property type="project" value="TreeGrafter"/>
</dbReference>
<sequence>MAATYAPQEKQYYDQLFAVVDKDNTGILPGQDAYPFLTSSNLPTGTLGEVWAIADPDNNGFLTKDGWYRAARLIGWLQKGGAKNVEENLVTRAGPYPTFDKGPPPPAQPAIQPQLTGQQIQPLSAHNTGSVAGLPPLTSADRAKFTRLFAGAGPSNGLVSGDKARDMFLKSNLGYDKLGQIWNLADTQERGSLDLTDFIIGMYLIQSCMANPALNLPATLPPGTYELASGGRVPPPKAPASPISKQHTGNAGVPSPVRPQYTGGMGSGILQPQRTGQSATGVSTPPRPGAAQKSFASPPTTSSFSTLPSTSSFGGPTRQMSGFAPPQQNQHWDVTPQAKATSDQFFSQLDPQNKGVIEGDVAVPFMLQSQLDENSLASIWDLADIRKEGKLTRDEFAVAMHLINAKLAGQDIPASLPNSLVPPSLRDAYGSGSQEVLNQQGPSSATKDLFDVFGDDEPATAPTPKATTPQPPQPSQAPAFPTTFLSQPPPPPARRMTAQSTGQKTLSPAPTGQQATSGFGMAPFGEWPLMECILFVAPAARGSDLLGDDAAEDKPSTVPDQSAEIGNKQNQLNNINRNLPDLEKTHQELETTATSSAAQLEELEAKLSSARARHEAETKAVADLRIRVGEQKERLRKLESEVISAESDLSAMRSEKDELEQGLLSDKEEIRGLQKMMKEVEEEKTGMKLVLEKLKKEARQQKGMLSIAKKQLSTAEGSRDTVQQDIRQTEREIEEDKAEIERASSSPPVPTPAHTSPQSQPRDMFSPSIAATVPLPATPQALSPAPTGTSTRSNNPFERLTGPRPAPPPPQPSQSQSRAVPTPPAREEEPTSPSFGVAALAGAGAAVTAAAGVVVAGAETLYDAAKEAVTSSPEAKSDTREDEVDPFGAPAPSATEDDKTPVPPAAGEEADPFGIPNATGAAQSTDPFGAPSTSTPTAASGFDDEDFDSGFGDSFNAASAAQSTQPTADLHLAPASEPEPSTGAPTDFDSAFADFDRPGPDVQDLAEGIPEGLPKSEIPAGLAARPEAERTLSTQAAAPESAPATPGIETPSKLYQGDFTRSAPPPSGLASEVYPQADEGESSDEEEGPEDLEGPKRGYGSKIEIGQDSTPFDEAGTQDETPAPVAPTSTGGSGVALAPPIPVGEEAIHKVRRSAPPPPSKATPSPAPVPAPVSQAGADEFDPFGAPAAPSSTTATTAVPDGSAPKTAAFDEDDFDFSDLPPAQVEQGQSQAQQGSSQAQGTTGGFDDEFAGFDDEFEKPDFGGNGGSDNSNSGSGSVSKGYEIVSPPTQRFDEWGFGGPGGHNQSQNQIQTHTQGHDAFSGQAGGVAPPASGSGFSFDDAFGGDFEPQPEAAGNQASSATQAYAPPPGPPPRQGQESQQQGNLQPPPMPERRPSGAQEDDIDQVKNLCAMGFSRGLVVEALAANGYDVQKALNVLLSA</sequence>
<evidence type="ECO:0000256" key="1">
    <source>
        <dbReference type="SAM" id="MobiDB-lite"/>
    </source>
</evidence>
<dbReference type="PANTHER" id="PTHR11216">
    <property type="entry name" value="EH DOMAIN"/>
    <property type="match status" value="1"/>
</dbReference>
<feature type="compositionally biased region" description="Low complexity" evidence="1">
    <location>
        <begin position="459"/>
        <end position="468"/>
    </location>
</feature>
<dbReference type="SMART" id="SM00165">
    <property type="entry name" value="UBA"/>
    <property type="match status" value="1"/>
</dbReference>
<dbReference type="SUPFAM" id="SSF47473">
    <property type="entry name" value="EF-hand"/>
    <property type="match status" value="3"/>
</dbReference>
<feature type="domain" description="EF-hand" evidence="4">
    <location>
        <begin position="371"/>
        <end position="406"/>
    </location>
</feature>
<feature type="region of interest" description="Disordered" evidence="1">
    <location>
        <begin position="865"/>
        <end position="1403"/>
    </location>
</feature>
<feature type="compositionally biased region" description="Polar residues" evidence="1">
    <location>
        <begin position="431"/>
        <end position="446"/>
    </location>
</feature>
<feature type="domain" description="EH" evidence="3">
    <location>
        <begin position="141"/>
        <end position="222"/>
    </location>
</feature>
<feature type="compositionally biased region" description="Low complexity" evidence="1">
    <location>
        <begin position="1227"/>
        <end position="1241"/>
    </location>
</feature>
<dbReference type="Pfam" id="PF00627">
    <property type="entry name" value="UBA"/>
    <property type="match status" value="1"/>
</dbReference>
<feature type="compositionally biased region" description="Low complexity" evidence="1">
    <location>
        <begin position="1186"/>
        <end position="1198"/>
    </location>
</feature>
<feature type="compositionally biased region" description="Polar residues" evidence="1">
    <location>
        <begin position="497"/>
        <end position="517"/>
    </location>
</feature>
<accession>A0A1B9GJJ5</accession>
<evidence type="ECO:0000259" key="4">
    <source>
        <dbReference type="PROSITE" id="PS50222"/>
    </source>
</evidence>
<evidence type="ECO:0000313" key="5">
    <source>
        <dbReference type="EMBL" id="OCF31178.1"/>
    </source>
</evidence>